<dbReference type="AlphaFoldDB" id="A0A975B9V1"/>
<dbReference type="Proteomes" id="UP000663720">
    <property type="component" value="Chromosome"/>
</dbReference>
<evidence type="ECO:0000313" key="1">
    <source>
        <dbReference type="EMBL" id="QTA81415.1"/>
    </source>
</evidence>
<dbReference type="RefSeq" id="WP_207687450.1">
    <property type="nucleotide sequence ID" value="NZ_CP061799.1"/>
</dbReference>
<accession>A0A975B9V1</accession>
<keyword evidence="2" id="KW-1185">Reference proteome</keyword>
<name>A0A975B9V1_9BACT</name>
<organism evidence="1 2">
    <name type="scientific">Desulfonema limicola</name>
    <dbReference type="NCBI Taxonomy" id="45656"/>
    <lineage>
        <taxon>Bacteria</taxon>
        <taxon>Pseudomonadati</taxon>
        <taxon>Thermodesulfobacteriota</taxon>
        <taxon>Desulfobacteria</taxon>
        <taxon>Desulfobacterales</taxon>
        <taxon>Desulfococcaceae</taxon>
        <taxon>Desulfonema</taxon>
    </lineage>
</organism>
<dbReference type="KEGG" id="dli:dnl_37500"/>
<reference evidence="1" key="1">
    <citation type="journal article" date="2021" name="Microb. Physiol.">
        <title>Proteogenomic Insights into the Physiology of Marine, Sulfate-Reducing, Filamentous Desulfonema limicola and Desulfonema magnum.</title>
        <authorList>
            <person name="Schnaars V."/>
            <person name="Wohlbrand L."/>
            <person name="Scheve S."/>
            <person name="Hinrichs C."/>
            <person name="Reinhardt R."/>
            <person name="Rabus R."/>
        </authorList>
    </citation>
    <scope>NUCLEOTIDE SEQUENCE</scope>
    <source>
        <strain evidence="1">5ac10</strain>
    </source>
</reference>
<gene>
    <name evidence="1" type="ORF">dnl_37500</name>
</gene>
<dbReference type="EMBL" id="CP061799">
    <property type="protein sequence ID" value="QTA81415.1"/>
    <property type="molecule type" value="Genomic_DNA"/>
</dbReference>
<proteinExistence type="predicted"/>
<sequence>MNMNQTDQEMIKDITRMGMKTGILLRGVMLQKVDEETLKWGLKELCPGDLMSRYFPFLVTRPDYVNLLNILHLVYSLEGQLDFQIKEYGFDSLKDDLHEINFSLQQIGEQFDLQELAQAV</sequence>
<evidence type="ECO:0000313" key="2">
    <source>
        <dbReference type="Proteomes" id="UP000663720"/>
    </source>
</evidence>
<protein>
    <submittedName>
        <fullName evidence="1">Uncharacterized protein</fullName>
    </submittedName>
</protein>